<feature type="signal peptide" evidence="2">
    <location>
        <begin position="1"/>
        <end position="22"/>
    </location>
</feature>
<dbReference type="PATRIC" id="fig|466.6.peg.354"/>
<comment type="caution">
    <text evidence="3">The sequence shown here is derived from an EMBL/GenBank/DDBJ whole genome shotgun (WGS) entry which is preliminary data.</text>
</comment>
<protein>
    <recommendedName>
        <fullName evidence="5">Glycine-rich protein</fullName>
    </recommendedName>
</protein>
<dbReference type="OrthoDB" id="9971946at2"/>
<keyword evidence="4" id="KW-1185">Reference proteome</keyword>
<evidence type="ECO:0000313" key="4">
    <source>
        <dbReference type="Proteomes" id="UP000054908"/>
    </source>
</evidence>
<accession>A0A0W0WG02</accession>
<organism evidence="3 4">
    <name type="scientific">Legionella maceachernii</name>
    <dbReference type="NCBI Taxonomy" id="466"/>
    <lineage>
        <taxon>Bacteria</taxon>
        <taxon>Pseudomonadati</taxon>
        <taxon>Pseudomonadota</taxon>
        <taxon>Gammaproteobacteria</taxon>
        <taxon>Legionellales</taxon>
        <taxon>Legionellaceae</taxon>
        <taxon>Legionella</taxon>
    </lineage>
</organism>
<keyword evidence="2" id="KW-0732">Signal</keyword>
<dbReference type="RefSeq" id="WP_058451159.1">
    <property type="nucleotide sequence ID" value="NZ_CAAAIB010000006.1"/>
</dbReference>
<reference evidence="3 4" key="1">
    <citation type="submission" date="2015-11" db="EMBL/GenBank/DDBJ databases">
        <title>Genomic analysis of 38 Legionella species identifies large and diverse effector repertoires.</title>
        <authorList>
            <person name="Burstein D."/>
            <person name="Amaro F."/>
            <person name="Zusman T."/>
            <person name="Lifshitz Z."/>
            <person name="Cohen O."/>
            <person name="Gilbert J.A."/>
            <person name="Pupko T."/>
            <person name="Shuman H.A."/>
            <person name="Segal G."/>
        </authorList>
    </citation>
    <scope>NUCLEOTIDE SEQUENCE [LARGE SCALE GENOMIC DNA]</scope>
    <source>
        <strain evidence="3 4">PX-1-G2-E2</strain>
    </source>
</reference>
<name>A0A0W0WG02_9GAMM</name>
<feature type="chain" id="PRO_5006915464" description="Glycine-rich protein" evidence="2">
    <location>
        <begin position="23"/>
        <end position="62"/>
    </location>
</feature>
<proteinExistence type="predicted"/>
<gene>
    <name evidence="3" type="ORF">Lmac_0328</name>
</gene>
<evidence type="ECO:0000313" key="3">
    <source>
        <dbReference type="EMBL" id="KTD31274.1"/>
    </source>
</evidence>
<dbReference type="STRING" id="466.Lmac_0328"/>
<dbReference type="Proteomes" id="UP000054908">
    <property type="component" value="Unassembled WGS sequence"/>
</dbReference>
<evidence type="ECO:0008006" key="5">
    <source>
        <dbReference type="Google" id="ProtNLM"/>
    </source>
</evidence>
<dbReference type="EMBL" id="LNYL01000007">
    <property type="protein sequence ID" value="KTD31274.1"/>
    <property type="molecule type" value="Genomic_DNA"/>
</dbReference>
<dbReference type="AlphaFoldDB" id="A0A0W0WG02"/>
<feature type="region of interest" description="Disordered" evidence="1">
    <location>
        <begin position="43"/>
        <end position="62"/>
    </location>
</feature>
<sequence>MKTRISTIIALFVLVVTTCLLNACQTQSGDSSTYIHKGEGYGGAAGGAGGHGGGGAGGSGGR</sequence>
<evidence type="ECO:0000256" key="1">
    <source>
        <dbReference type="SAM" id="MobiDB-lite"/>
    </source>
</evidence>
<evidence type="ECO:0000256" key="2">
    <source>
        <dbReference type="SAM" id="SignalP"/>
    </source>
</evidence>